<evidence type="ECO:0000313" key="2">
    <source>
        <dbReference type="EMBL" id="UEL48218.1"/>
    </source>
</evidence>
<protein>
    <submittedName>
        <fullName evidence="2">Uncharacterized protein</fullName>
    </submittedName>
</protein>
<evidence type="ECO:0000313" key="3">
    <source>
        <dbReference type="Proteomes" id="UP001198983"/>
    </source>
</evidence>
<gene>
    <name evidence="2" type="ORF">JW646_01845</name>
</gene>
<organism evidence="2 3">
    <name type="scientific">Terrisporobacter hibernicus</name>
    <dbReference type="NCBI Taxonomy" id="2813371"/>
    <lineage>
        <taxon>Bacteria</taxon>
        <taxon>Bacillati</taxon>
        <taxon>Bacillota</taxon>
        <taxon>Clostridia</taxon>
        <taxon>Peptostreptococcales</taxon>
        <taxon>Peptostreptococcaceae</taxon>
        <taxon>Terrisporobacter</taxon>
    </lineage>
</organism>
<sequence>MKVRIALLSGVVIGVSIFICGCSSSTTETNKESEQQEVIDDSELDATEQKEDSTDDSGVTIHKTEESEKTETEPEEPYEYNPDDESNREYWSSFVLDSDAWKNLDTYEYLTYRQLFLESGYYTDIDCGIQENNLIIFTCTLQDGRVDTYKFLKPQDRDIITLLGINTTDKKGYTRDIDANETEQRLFLTDIANIYYENNN</sequence>
<dbReference type="EMBL" id="CP081135">
    <property type="protein sequence ID" value="UEL48218.1"/>
    <property type="molecule type" value="Genomic_DNA"/>
</dbReference>
<dbReference type="Proteomes" id="UP001198983">
    <property type="component" value="Chromosome"/>
</dbReference>
<proteinExistence type="predicted"/>
<dbReference type="PROSITE" id="PS51257">
    <property type="entry name" value="PROKAR_LIPOPROTEIN"/>
    <property type="match status" value="1"/>
</dbReference>
<feature type="compositionally biased region" description="Acidic residues" evidence="1">
    <location>
        <begin position="73"/>
        <end position="86"/>
    </location>
</feature>
<feature type="compositionally biased region" description="Acidic residues" evidence="1">
    <location>
        <begin position="35"/>
        <end position="46"/>
    </location>
</feature>
<evidence type="ECO:0000256" key="1">
    <source>
        <dbReference type="SAM" id="MobiDB-lite"/>
    </source>
</evidence>
<dbReference type="RefSeq" id="WP_228416366.1">
    <property type="nucleotide sequence ID" value="NZ_CP081135.1"/>
</dbReference>
<dbReference type="KEGG" id="tem:JW646_01845"/>
<feature type="compositionally biased region" description="Basic and acidic residues" evidence="1">
    <location>
        <begin position="62"/>
        <end position="72"/>
    </location>
</feature>
<reference evidence="2 3" key="1">
    <citation type="journal article" date="2023" name="Int. J. Syst. Evol. Microbiol.">
        <title>Terrisporobacter hibernicus sp. nov., isolated from bovine faeces in Northern Ireland.</title>
        <authorList>
            <person name="Mitchell M."/>
            <person name="Nguyen S.V."/>
            <person name="Connor M."/>
            <person name="Fairley D.J."/>
            <person name="Donoghue O."/>
            <person name="Marshall H."/>
            <person name="Koolman L."/>
            <person name="McMullan G."/>
            <person name="Schaffer K.E."/>
            <person name="McGrath J.W."/>
            <person name="Fanning S."/>
        </authorList>
    </citation>
    <scope>NUCLEOTIDE SEQUENCE [LARGE SCALE GENOMIC DNA]</scope>
    <source>
        <strain evidence="2 3">MCA3</strain>
    </source>
</reference>
<accession>A0AAX2ZFV6</accession>
<dbReference type="AlphaFoldDB" id="A0AAX2ZFV6"/>
<feature type="region of interest" description="Disordered" evidence="1">
    <location>
        <begin position="25"/>
        <end position="86"/>
    </location>
</feature>
<keyword evidence="3" id="KW-1185">Reference proteome</keyword>
<name>A0AAX2ZFV6_9FIRM</name>